<dbReference type="AlphaFoldDB" id="A0AAD5LB46"/>
<dbReference type="PANTHER" id="PTHR33273">
    <property type="entry name" value="DOMAIN-CONTAINING PROTEIN, PUTATIVE-RELATED"/>
    <property type="match status" value="1"/>
</dbReference>
<dbReference type="InterPro" id="IPR043502">
    <property type="entry name" value="DNA/RNA_pol_sf"/>
</dbReference>
<evidence type="ECO:0000259" key="1">
    <source>
        <dbReference type="PROSITE" id="PS50878"/>
    </source>
</evidence>
<dbReference type="EMBL" id="WJBH02000004">
    <property type="protein sequence ID" value="KAI9559420.1"/>
    <property type="molecule type" value="Genomic_DNA"/>
</dbReference>
<dbReference type="SUPFAM" id="SSF56219">
    <property type="entry name" value="DNase I-like"/>
    <property type="match status" value="1"/>
</dbReference>
<dbReference type="PANTHER" id="PTHR33273:SF2">
    <property type="entry name" value="ENDONUCLEASE_EXONUCLEASE_PHOSPHATASE DOMAIN-CONTAINING PROTEIN"/>
    <property type="match status" value="1"/>
</dbReference>
<organism evidence="2 3">
    <name type="scientific">Daphnia sinensis</name>
    <dbReference type="NCBI Taxonomy" id="1820382"/>
    <lineage>
        <taxon>Eukaryota</taxon>
        <taxon>Metazoa</taxon>
        <taxon>Ecdysozoa</taxon>
        <taxon>Arthropoda</taxon>
        <taxon>Crustacea</taxon>
        <taxon>Branchiopoda</taxon>
        <taxon>Diplostraca</taxon>
        <taxon>Cladocera</taxon>
        <taxon>Anomopoda</taxon>
        <taxon>Daphniidae</taxon>
        <taxon>Daphnia</taxon>
        <taxon>Daphnia similis group</taxon>
    </lineage>
</organism>
<dbReference type="InterPro" id="IPR000477">
    <property type="entry name" value="RT_dom"/>
</dbReference>
<evidence type="ECO:0000313" key="3">
    <source>
        <dbReference type="Proteomes" id="UP000820818"/>
    </source>
</evidence>
<reference evidence="2 3" key="1">
    <citation type="submission" date="2022-05" db="EMBL/GenBank/DDBJ databases">
        <title>A multi-omics perspective on studying reproductive biology in Daphnia sinensis.</title>
        <authorList>
            <person name="Jia J."/>
        </authorList>
    </citation>
    <scope>NUCLEOTIDE SEQUENCE [LARGE SCALE GENOMIC DNA]</scope>
    <source>
        <strain evidence="2 3">WSL</strain>
    </source>
</reference>
<dbReference type="InterPro" id="IPR005135">
    <property type="entry name" value="Endo/exonuclease/phosphatase"/>
</dbReference>
<accession>A0AAD5LB46</accession>
<dbReference type="Proteomes" id="UP000820818">
    <property type="component" value="Linkage Group LG4"/>
</dbReference>
<dbReference type="GO" id="GO:0008270">
    <property type="term" value="F:zinc ion binding"/>
    <property type="evidence" value="ECO:0007669"/>
    <property type="project" value="InterPro"/>
</dbReference>
<evidence type="ECO:0000313" key="2">
    <source>
        <dbReference type="EMBL" id="KAI9559420.1"/>
    </source>
</evidence>
<dbReference type="GO" id="GO:0003824">
    <property type="term" value="F:catalytic activity"/>
    <property type="evidence" value="ECO:0007669"/>
    <property type="project" value="InterPro"/>
</dbReference>
<comment type="caution">
    <text evidence="2">The sequence shown here is derived from an EMBL/GenBank/DDBJ whole genome shotgun (WGS) entry which is preliminary data.</text>
</comment>
<dbReference type="PROSITE" id="PS50878">
    <property type="entry name" value="RT_POL"/>
    <property type="match status" value="1"/>
</dbReference>
<dbReference type="SUPFAM" id="SSF56672">
    <property type="entry name" value="DNA/RNA polymerases"/>
    <property type="match status" value="1"/>
</dbReference>
<gene>
    <name evidence="2" type="ORF">GHT06_013408</name>
</gene>
<dbReference type="Gene3D" id="3.60.10.10">
    <property type="entry name" value="Endonuclease/exonuclease/phosphatase"/>
    <property type="match status" value="1"/>
</dbReference>
<proteinExistence type="predicted"/>
<dbReference type="SUPFAM" id="SSF57756">
    <property type="entry name" value="Retrovirus zinc finger-like domains"/>
    <property type="match status" value="1"/>
</dbReference>
<dbReference type="Pfam" id="PF00078">
    <property type="entry name" value="RVT_1"/>
    <property type="match status" value="1"/>
</dbReference>
<dbReference type="Pfam" id="PF14529">
    <property type="entry name" value="Exo_endo_phos_2"/>
    <property type="match status" value="1"/>
</dbReference>
<dbReference type="InterPro" id="IPR036691">
    <property type="entry name" value="Endo/exonu/phosph_ase_sf"/>
</dbReference>
<dbReference type="InterPro" id="IPR036875">
    <property type="entry name" value="Znf_CCHC_sf"/>
</dbReference>
<dbReference type="GO" id="GO:0003676">
    <property type="term" value="F:nucleic acid binding"/>
    <property type="evidence" value="ECO:0007669"/>
    <property type="project" value="InterPro"/>
</dbReference>
<name>A0AAD5LB46_9CRUS</name>
<keyword evidence="3" id="KW-1185">Reference proteome</keyword>
<dbReference type="GO" id="GO:0071897">
    <property type="term" value="P:DNA biosynthetic process"/>
    <property type="evidence" value="ECO:0007669"/>
    <property type="project" value="UniProtKB-ARBA"/>
</dbReference>
<feature type="domain" description="Reverse transcriptase" evidence="1">
    <location>
        <begin position="692"/>
        <end position="924"/>
    </location>
</feature>
<protein>
    <recommendedName>
        <fullName evidence="1">Reverse transcriptase domain-containing protein</fullName>
    </recommendedName>
</protein>
<dbReference type="CDD" id="cd01650">
    <property type="entry name" value="RT_nLTR_like"/>
    <property type="match status" value="1"/>
</dbReference>
<sequence>MSQGDGGDISVLESTTQPKQSCAFCSKPYKGKKNSKFCNKLCSKRLLSPDSSLYQTMFNAKKFCHEDFTKAISSKLHAALDLAKSQHTRIMKLKAELMDVKLAFADSMSLRYIKQRSVSPVKPSQVEPSQVEPALMGKPSYSQAVEGHQTPVLVATFTSSIKPADCISLAGVEELLGSSGAGPVPASVRQKENNIFIRLTGPADLDRAKTILESIAGPDSINVFNSVSRPSKLYPALERGLMVRNDGFRGKIDSISQLFAKPNSQKGHVKILFNCKETRDQALTGGEIDFFNTSARLVEIFLDREVRRCFKCKGYGHVQVSCRASSPSCGKCAGDHLTRDCNSQTRKVVSASLAEVIVENTLDVILIQEPFAKGLLSPYIINIPPGYVAFHLLSKEHAYVATSYCCSRLTYAQGTFRFIFVYLCLSIHNIAEQPNSNLSFLFTKLSIIAIDSNALSKVWNSKLTNSRGIELEQLIAKHFLCILNRPLAELEFVPAGTLFIDISLAGSAITSSRWFYPTIPSFSDHPYIYFEVFRPHSAQICAHSLTTVPHILRISIQKFQYKVAKAVKYLEFQPTTSTSVIDNMVDLWMLRHKSREAYKLWSVQRSPANRQAFRVLKSAYQREIPDGRKGGFCPSSSPISDSISHPISQDELANAMSSLNLKSTPGIDGISSPIISSIYNQISHQLLVIMNACFFLSYFPSCWKIAKVTIIGKPKKPSCDILSSFRPVSLVNTLAKILEKLVLLNRLLWHSTAQWLSLNQHGFTQGKSTETATHSLISFCDEAKEAKCVTACAFLDIKSAFDTAWHPAIISALADRKCLHNTVSCFHLGIGCPQGGVLSPFLWSVLVDEALRLQFSFPSLIVGYADDLTGATYHKDPLIATRSLQPMCDKLNNWCQVNRLALNASKSIFMIMHKKLFNWSHLNISMNDLRILPFAETLFFGLTIDCHLKWHSDISNKITAAQRAFFALRSSLKSTWGYDRKRLKYIYLSAVEPILLYGCSVWPLFYPKKRNQATSCISAFHCSLPNLCLQNCLC</sequence>